<dbReference type="EMBL" id="CP138896">
    <property type="protein sequence ID" value="WPK24894.1"/>
    <property type="molecule type" value="Genomic_DNA"/>
</dbReference>
<evidence type="ECO:0000313" key="3">
    <source>
        <dbReference type="EMBL" id="WPK24894.1"/>
    </source>
</evidence>
<dbReference type="GO" id="GO:0005737">
    <property type="term" value="C:cytoplasm"/>
    <property type="evidence" value="ECO:0007669"/>
    <property type="project" value="TreeGrafter"/>
</dbReference>
<keyword evidence="4" id="KW-1185">Reference proteome</keyword>
<name>A0AAX4H9E9_9ASCO</name>
<dbReference type="PANTHER" id="PTHR48070">
    <property type="entry name" value="ESTERASE OVCA2"/>
    <property type="match status" value="1"/>
</dbReference>
<proteinExistence type="predicted"/>
<protein>
    <recommendedName>
        <fullName evidence="2">Serine hydrolase domain-containing protein</fullName>
    </recommendedName>
</protein>
<sequence>MPKLLCLPGFLQSGSIFAEKSSGLRKTLSKKFGYELTYIDPPVTISSLDKLQFPLAPTAEEAQEKWKDVEKANCNRCWWIPEGSDPYVGFNQSLETVVNYIKENGPYDGIVGFSQGAAMAAIVANSIERLLPEHGPFRVAVLFSSFAFVQPLDSSVNLSDLHSLVSDMSQYTKMVKLYEGMEQYFTPGSSHTKFISVMGSQDMVVPAIRTEYFHALYPEIEVVQHDGGHYVPNKKAFLTPLVELIVKAVDSKPAL</sequence>
<dbReference type="InterPro" id="IPR029058">
    <property type="entry name" value="AB_hydrolase_fold"/>
</dbReference>
<dbReference type="SUPFAM" id="SSF53474">
    <property type="entry name" value="alpha/beta-Hydrolases"/>
    <property type="match status" value="1"/>
</dbReference>
<dbReference type="InterPro" id="IPR050593">
    <property type="entry name" value="LovG"/>
</dbReference>
<reference evidence="3 4" key="1">
    <citation type="submission" date="2023-10" db="EMBL/GenBank/DDBJ databases">
        <title>Draft Genome Sequence of Candida saopaulonensis from a very Premature Infant with Sepsis.</title>
        <authorList>
            <person name="Ning Y."/>
            <person name="Dai R."/>
            <person name="Xiao M."/>
            <person name="Xu Y."/>
            <person name="Yan Q."/>
            <person name="Zhang L."/>
        </authorList>
    </citation>
    <scope>NUCLEOTIDE SEQUENCE [LARGE SCALE GENOMIC DNA]</scope>
    <source>
        <strain evidence="3 4">19XY460</strain>
    </source>
</reference>
<dbReference type="KEGG" id="asau:88173258"/>
<evidence type="ECO:0000256" key="1">
    <source>
        <dbReference type="ARBA" id="ARBA00022801"/>
    </source>
</evidence>
<keyword evidence="1" id="KW-0378">Hydrolase</keyword>
<dbReference type="Pfam" id="PF03959">
    <property type="entry name" value="FSH1"/>
    <property type="match status" value="1"/>
</dbReference>
<organism evidence="3 4">
    <name type="scientific">Australozyma saopauloensis</name>
    <dbReference type="NCBI Taxonomy" id="291208"/>
    <lineage>
        <taxon>Eukaryota</taxon>
        <taxon>Fungi</taxon>
        <taxon>Dikarya</taxon>
        <taxon>Ascomycota</taxon>
        <taxon>Saccharomycotina</taxon>
        <taxon>Pichiomycetes</taxon>
        <taxon>Metschnikowiaceae</taxon>
        <taxon>Australozyma</taxon>
    </lineage>
</organism>
<gene>
    <name evidence="3" type="ORF">PUMCH_002193</name>
</gene>
<evidence type="ECO:0000313" key="4">
    <source>
        <dbReference type="Proteomes" id="UP001338582"/>
    </source>
</evidence>
<evidence type="ECO:0000259" key="2">
    <source>
        <dbReference type="Pfam" id="PF03959"/>
    </source>
</evidence>
<dbReference type="PANTHER" id="PTHR48070:SF9">
    <property type="entry name" value="FAMILY OF SERINE HYDROLASES 1"/>
    <property type="match status" value="1"/>
</dbReference>
<dbReference type="GO" id="GO:0016787">
    <property type="term" value="F:hydrolase activity"/>
    <property type="evidence" value="ECO:0007669"/>
    <property type="project" value="UniProtKB-KW"/>
</dbReference>
<dbReference type="Proteomes" id="UP001338582">
    <property type="component" value="Chromosome 3"/>
</dbReference>
<dbReference type="RefSeq" id="XP_062877277.1">
    <property type="nucleotide sequence ID" value="XM_063021207.1"/>
</dbReference>
<dbReference type="GO" id="GO:0005634">
    <property type="term" value="C:nucleus"/>
    <property type="evidence" value="ECO:0007669"/>
    <property type="project" value="TreeGrafter"/>
</dbReference>
<dbReference type="Gene3D" id="3.40.50.1820">
    <property type="entry name" value="alpha/beta hydrolase"/>
    <property type="match status" value="1"/>
</dbReference>
<dbReference type="InterPro" id="IPR005645">
    <property type="entry name" value="FSH-like_dom"/>
</dbReference>
<dbReference type="GeneID" id="88173258"/>
<dbReference type="AlphaFoldDB" id="A0AAX4H9E9"/>
<accession>A0AAX4H9E9</accession>
<feature type="domain" description="Serine hydrolase" evidence="2">
    <location>
        <begin position="2"/>
        <end position="239"/>
    </location>
</feature>